<dbReference type="EMBL" id="MCGN01000012">
    <property type="protein sequence ID" value="ORY90378.1"/>
    <property type="molecule type" value="Genomic_DNA"/>
</dbReference>
<organism evidence="2 3">
    <name type="scientific">Syncephalastrum racemosum</name>
    <name type="common">Filamentous fungus</name>
    <dbReference type="NCBI Taxonomy" id="13706"/>
    <lineage>
        <taxon>Eukaryota</taxon>
        <taxon>Fungi</taxon>
        <taxon>Fungi incertae sedis</taxon>
        <taxon>Mucoromycota</taxon>
        <taxon>Mucoromycotina</taxon>
        <taxon>Mucoromycetes</taxon>
        <taxon>Mucorales</taxon>
        <taxon>Syncephalastraceae</taxon>
        <taxon>Syncephalastrum</taxon>
    </lineage>
</organism>
<dbReference type="Pfam" id="PF00248">
    <property type="entry name" value="Aldo_ket_red"/>
    <property type="match status" value="1"/>
</dbReference>
<dbReference type="SUPFAM" id="SSF51430">
    <property type="entry name" value="NAD(P)-linked oxidoreductase"/>
    <property type="match status" value="1"/>
</dbReference>
<accession>A0A1X2GZX3</accession>
<dbReference type="OMA" id="FMINAPE"/>
<reference evidence="2 3" key="1">
    <citation type="submission" date="2016-07" db="EMBL/GenBank/DDBJ databases">
        <title>Pervasive Adenine N6-methylation of Active Genes in Fungi.</title>
        <authorList>
            <consortium name="DOE Joint Genome Institute"/>
            <person name="Mondo S.J."/>
            <person name="Dannebaum R.O."/>
            <person name="Kuo R.C."/>
            <person name="Labutti K."/>
            <person name="Haridas S."/>
            <person name="Kuo A."/>
            <person name="Salamov A."/>
            <person name="Ahrendt S.R."/>
            <person name="Lipzen A."/>
            <person name="Sullivan W."/>
            <person name="Andreopoulos W.B."/>
            <person name="Clum A."/>
            <person name="Lindquist E."/>
            <person name="Daum C."/>
            <person name="Ramamoorthy G.K."/>
            <person name="Gryganskyi A."/>
            <person name="Culley D."/>
            <person name="Magnuson J.K."/>
            <person name="James T.Y."/>
            <person name="O'Malley M.A."/>
            <person name="Stajich J.E."/>
            <person name="Spatafora J.W."/>
            <person name="Visel A."/>
            <person name="Grigoriev I.V."/>
        </authorList>
    </citation>
    <scope>NUCLEOTIDE SEQUENCE [LARGE SCALE GENOMIC DNA]</scope>
    <source>
        <strain evidence="2 3">NRRL 2496</strain>
    </source>
</reference>
<name>A0A1X2GZX3_SYNRA</name>
<feature type="domain" description="NADP-dependent oxidoreductase" evidence="1">
    <location>
        <begin position="30"/>
        <end position="263"/>
    </location>
</feature>
<dbReference type="Proteomes" id="UP000242180">
    <property type="component" value="Unassembled WGS sequence"/>
</dbReference>
<protein>
    <submittedName>
        <fullName evidence="2">NADP-dependent oxidoreductase domain-containing protein</fullName>
    </submittedName>
</protein>
<evidence type="ECO:0000313" key="3">
    <source>
        <dbReference type="Proteomes" id="UP000242180"/>
    </source>
</evidence>
<dbReference type="InterPro" id="IPR023210">
    <property type="entry name" value="NADP_OxRdtase_dom"/>
</dbReference>
<dbReference type="InterPro" id="IPR036812">
    <property type="entry name" value="NAD(P)_OxRdtase_dom_sf"/>
</dbReference>
<sequence length="484" mass="53950">MLLQRRLLSTSTQLPKALIPKTGKRVTRLGFGGYRVSNESHANALRTAIQAGVNIIDTAANFENGASETVIGNTLADLDTSDLTVVTKSGYLTQNDIEGANPSDYVQINPKSFHTLAPSFLEKQIETSLQRLKTNKLDIFMINAPERMLMAKNKTYGENHLYKDLAKSFRYLDDQVAQGVIGGYGVCSNTMALPSAQDHVSLPRVLEACENHNNLVAIQVPFNIFEREAIVPNALGLASPEKTVADVAEEHGIYLMANRPLNAIAEGRIRVLVNHVVADNENPNQMMERISQTFQHVAELEQRMMTELPLEEEALTAKFVWGEILSENLNRLSQNHFATRHYLTKAVLPALDRDLGNLRHYAETNAPEKAVAFEDWISHYRKGIHDLADDIVAYAYIDTLRKNGELDRILNAMSPTLGKQHDKAHSPLSVKALRLLLAEPQIGTVFTGMRDIAYVQDALLAARKSIEEPMSDEEVDTIWQSPIF</sequence>
<dbReference type="InterPro" id="IPR053135">
    <property type="entry name" value="AKR2_Oxidoreductase"/>
</dbReference>
<dbReference type="PANTHER" id="PTHR43312:SF1">
    <property type="entry name" value="NADP-DEPENDENT OXIDOREDUCTASE DOMAIN-CONTAINING PROTEIN"/>
    <property type="match status" value="1"/>
</dbReference>
<evidence type="ECO:0000313" key="2">
    <source>
        <dbReference type="EMBL" id="ORY90378.1"/>
    </source>
</evidence>
<gene>
    <name evidence="2" type="ORF">BCR43DRAFT_566951</name>
</gene>
<dbReference type="PANTHER" id="PTHR43312">
    <property type="entry name" value="D-THREO-ALDOSE 1-DEHYDROGENASE"/>
    <property type="match status" value="1"/>
</dbReference>
<keyword evidence="3" id="KW-1185">Reference proteome</keyword>
<dbReference type="OrthoDB" id="48988at2759"/>
<dbReference type="AlphaFoldDB" id="A0A1X2GZX3"/>
<dbReference type="InParanoid" id="A0A1X2GZX3"/>
<dbReference type="CDD" id="cd19099">
    <property type="entry name" value="AKR_unchar"/>
    <property type="match status" value="1"/>
</dbReference>
<comment type="caution">
    <text evidence="2">The sequence shown here is derived from an EMBL/GenBank/DDBJ whole genome shotgun (WGS) entry which is preliminary data.</text>
</comment>
<dbReference type="STRING" id="13706.A0A1X2GZX3"/>
<proteinExistence type="predicted"/>
<dbReference type="Gene3D" id="3.20.20.100">
    <property type="entry name" value="NADP-dependent oxidoreductase domain"/>
    <property type="match status" value="1"/>
</dbReference>
<evidence type="ECO:0000259" key="1">
    <source>
        <dbReference type="Pfam" id="PF00248"/>
    </source>
</evidence>